<dbReference type="InterPro" id="IPR017985">
    <property type="entry name" value="MeTrfase_CN4_CS"/>
</dbReference>
<keyword evidence="4" id="KW-0949">S-adenosyl-L-methionine</keyword>
<evidence type="ECO:0000256" key="2">
    <source>
        <dbReference type="ARBA" id="ARBA00022603"/>
    </source>
</evidence>
<dbReference type="GO" id="GO:0003677">
    <property type="term" value="F:DNA binding"/>
    <property type="evidence" value="ECO:0007669"/>
    <property type="project" value="UniProtKB-KW"/>
</dbReference>
<dbReference type="InterPro" id="IPR001091">
    <property type="entry name" value="RM_Methyltransferase"/>
</dbReference>
<dbReference type="Pfam" id="PF01555">
    <property type="entry name" value="N6_N4_Mtase"/>
    <property type="match status" value="1"/>
</dbReference>
<dbReference type="REBASE" id="64100">
    <property type="entry name" value="M.Sga1315ORF24085P"/>
</dbReference>
<keyword evidence="6" id="KW-0238">DNA-binding</keyword>
<evidence type="ECO:0000256" key="1">
    <source>
        <dbReference type="ARBA" id="ARBA00010203"/>
    </source>
</evidence>
<comment type="caution">
    <text evidence="10">The sequence shown here is derived from an EMBL/GenBank/DDBJ whole genome shotgun (WGS) entry which is preliminary data.</text>
</comment>
<keyword evidence="3" id="KW-0808">Transferase</keyword>
<dbReference type="PROSITE" id="PS00093">
    <property type="entry name" value="N4_MTASE"/>
    <property type="match status" value="1"/>
</dbReference>
<evidence type="ECO:0000256" key="6">
    <source>
        <dbReference type="ARBA" id="ARBA00023125"/>
    </source>
</evidence>
<comment type="similarity">
    <text evidence="1">Belongs to the N(4)/N(6)-methyltransferase family. N(4) subfamily.</text>
</comment>
<evidence type="ECO:0000256" key="7">
    <source>
        <dbReference type="ARBA" id="ARBA00049120"/>
    </source>
</evidence>
<dbReference type="PATRIC" id="fig|1284664.3.peg.4823"/>
<dbReference type="PRINTS" id="PR00508">
    <property type="entry name" value="S21N4MTFRASE"/>
</dbReference>
<protein>
    <recommendedName>
        <fullName evidence="8">Methyltransferase</fullName>
        <ecNumber evidence="8">2.1.1.-</ecNumber>
    </recommendedName>
</protein>
<dbReference type="Gene3D" id="3.40.50.150">
    <property type="entry name" value="Vaccinia Virus protein VP39"/>
    <property type="match status" value="1"/>
</dbReference>
<evidence type="ECO:0000313" key="11">
    <source>
        <dbReference type="Proteomes" id="UP000011732"/>
    </source>
</evidence>
<feature type="domain" description="DNA methylase N-4/N-6" evidence="9">
    <location>
        <begin position="42"/>
        <end position="262"/>
    </location>
</feature>
<keyword evidence="11" id="KW-1185">Reference proteome</keyword>
<dbReference type="InterPro" id="IPR002941">
    <property type="entry name" value="DNA_methylase_N4/N6"/>
</dbReference>
<accession>M3DZA4</accession>
<evidence type="ECO:0000259" key="9">
    <source>
        <dbReference type="Pfam" id="PF01555"/>
    </source>
</evidence>
<dbReference type="GO" id="GO:0032259">
    <property type="term" value="P:methylation"/>
    <property type="evidence" value="ECO:0007669"/>
    <property type="project" value="UniProtKB-KW"/>
</dbReference>
<dbReference type="EC" id="2.1.1.-" evidence="8"/>
<keyword evidence="2 10" id="KW-0489">Methyltransferase</keyword>
<gene>
    <name evidence="10" type="ORF">H114_24085</name>
</gene>
<dbReference type="CDD" id="cd02440">
    <property type="entry name" value="AdoMet_MTases"/>
    <property type="match status" value="1"/>
</dbReference>
<sequence length="282" mass="31729">MPSSPIKVDHDEPTAPLKAQPDWQVLQGDSVQVLAEMPPDSVDRAITSPPYFNAREYSQWPNLYCYLHDMQAIAREVFRVLKPGAVYAYNIFDTFDNERIITFSDMGKKRISLSAWTVDAFRRVGFTLRGNLVWDKGEIHGKRGFNSGNFSPFYQSPFNCWEHVLLFQKPGGRNDDLNTDLLENSRSVARIHPVVKIIRGENRHGHTAPFPQELPERLLEGLPQGALVLDPFGGSGTTARAALQAGCRSVIIEQDESYVALSRRLIEEHQNGMATSQGTLFI</sequence>
<evidence type="ECO:0000256" key="3">
    <source>
        <dbReference type="ARBA" id="ARBA00022679"/>
    </source>
</evidence>
<organism evidence="10 11">
    <name type="scientific">Streptomyces gancidicus BKS 13-15</name>
    <dbReference type="NCBI Taxonomy" id="1284664"/>
    <lineage>
        <taxon>Bacteria</taxon>
        <taxon>Bacillati</taxon>
        <taxon>Actinomycetota</taxon>
        <taxon>Actinomycetes</taxon>
        <taxon>Kitasatosporales</taxon>
        <taxon>Streptomycetaceae</taxon>
        <taxon>Streptomyces</taxon>
        <taxon>Streptomyces pseudogriseolus group</taxon>
    </lineage>
</organism>
<keyword evidence="5" id="KW-0680">Restriction system</keyword>
<reference evidence="10 11" key="1">
    <citation type="journal article" date="2013" name="Genome Announc.">
        <title>Draft Genome Sequence of Streptomyces gancidicus Strain BKS 13-15.</title>
        <authorList>
            <person name="Kumar S."/>
            <person name="Kaur N."/>
            <person name="Singh N.K."/>
            <person name="Raghava G.P."/>
            <person name="Mayilraj S."/>
        </authorList>
    </citation>
    <scope>NUCLEOTIDE SEQUENCE [LARGE SCALE GENOMIC DNA]</scope>
    <source>
        <strain evidence="10 11">BKS 13-15</strain>
    </source>
</reference>
<evidence type="ECO:0000256" key="8">
    <source>
        <dbReference type="RuleBase" id="RU362026"/>
    </source>
</evidence>
<dbReference type="GO" id="GO:0008170">
    <property type="term" value="F:N-methyltransferase activity"/>
    <property type="evidence" value="ECO:0007669"/>
    <property type="project" value="InterPro"/>
</dbReference>
<proteinExistence type="inferred from homology"/>
<dbReference type="GO" id="GO:0009307">
    <property type="term" value="P:DNA restriction-modification system"/>
    <property type="evidence" value="ECO:0007669"/>
    <property type="project" value="UniProtKB-KW"/>
</dbReference>
<name>M3DZA4_STREZ</name>
<dbReference type="AlphaFoldDB" id="M3DZA4"/>
<evidence type="ECO:0000256" key="5">
    <source>
        <dbReference type="ARBA" id="ARBA00022747"/>
    </source>
</evidence>
<dbReference type="Proteomes" id="UP000011732">
    <property type="component" value="Unassembled WGS sequence"/>
</dbReference>
<evidence type="ECO:0000256" key="4">
    <source>
        <dbReference type="ARBA" id="ARBA00022691"/>
    </source>
</evidence>
<dbReference type="EMBL" id="AOHP01000110">
    <property type="protein sequence ID" value="EMF26416.1"/>
    <property type="molecule type" value="Genomic_DNA"/>
</dbReference>
<comment type="catalytic activity">
    <reaction evidence="7">
        <text>a 2'-deoxycytidine in DNA + S-adenosyl-L-methionine = an N(4)-methyl-2'-deoxycytidine in DNA + S-adenosyl-L-homocysteine + H(+)</text>
        <dbReference type="Rhea" id="RHEA:16857"/>
        <dbReference type="Rhea" id="RHEA-COMP:11369"/>
        <dbReference type="Rhea" id="RHEA-COMP:13674"/>
        <dbReference type="ChEBI" id="CHEBI:15378"/>
        <dbReference type="ChEBI" id="CHEBI:57856"/>
        <dbReference type="ChEBI" id="CHEBI:59789"/>
        <dbReference type="ChEBI" id="CHEBI:85452"/>
        <dbReference type="ChEBI" id="CHEBI:137933"/>
        <dbReference type="EC" id="2.1.1.113"/>
    </reaction>
</comment>
<dbReference type="InterPro" id="IPR029063">
    <property type="entry name" value="SAM-dependent_MTases_sf"/>
</dbReference>
<dbReference type="GO" id="GO:0015667">
    <property type="term" value="F:site-specific DNA-methyltransferase (cytosine-N4-specific) activity"/>
    <property type="evidence" value="ECO:0007669"/>
    <property type="project" value="UniProtKB-EC"/>
</dbReference>
<dbReference type="SUPFAM" id="SSF53335">
    <property type="entry name" value="S-adenosyl-L-methionine-dependent methyltransferases"/>
    <property type="match status" value="1"/>
</dbReference>
<evidence type="ECO:0000313" key="10">
    <source>
        <dbReference type="EMBL" id="EMF26416.1"/>
    </source>
</evidence>